<dbReference type="OrthoDB" id="142231at2157"/>
<gene>
    <name evidence="3" type="ordered locus">Metev_0473</name>
</gene>
<evidence type="ECO:0000256" key="1">
    <source>
        <dbReference type="ARBA" id="ARBA00023172"/>
    </source>
</evidence>
<dbReference type="AlphaFoldDB" id="D7E845"/>
<dbReference type="KEGG" id="mev:Metev_0473"/>
<keyword evidence="1" id="KW-0233">DNA recombination</keyword>
<feature type="domain" description="Tyr recombinase" evidence="2">
    <location>
        <begin position="14"/>
        <end position="242"/>
    </location>
</feature>
<dbReference type="PANTHER" id="PTHR30349:SF64">
    <property type="entry name" value="PROPHAGE INTEGRASE INTD-RELATED"/>
    <property type="match status" value="1"/>
</dbReference>
<accession>D7E845</accession>
<dbReference type="CDD" id="cd00397">
    <property type="entry name" value="DNA_BRE_C"/>
    <property type="match status" value="1"/>
</dbReference>
<dbReference type="HOGENOM" id="CLU_985565_0_0_2"/>
<name>D7E845_METEZ</name>
<dbReference type="Gene3D" id="1.10.443.10">
    <property type="entry name" value="Intergrase catalytic core"/>
    <property type="match status" value="1"/>
</dbReference>
<dbReference type="PANTHER" id="PTHR30349">
    <property type="entry name" value="PHAGE INTEGRASE-RELATED"/>
    <property type="match status" value="1"/>
</dbReference>
<dbReference type="InterPro" id="IPR050090">
    <property type="entry name" value="Tyrosine_recombinase_XerCD"/>
</dbReference>
<dbReference type="SUPFAM" id="SSF56349">
    <property type="entry name" value="DNA breaking-rejoining enzymes"/>
    <property type="match status" value="1"/>
</dbReference>
<dbReference type="PROSITE" id="PS51898">
    <property type="entry name" value="TYR_RECOMBINASE"/>
    <property type="match status" value="1"/>
</dbReference>
<dbReference type="Pfam" id="PF00589">
    <property type="entry name" value="Phage_integrase"/>
    <property type="match status" value="1"/>
</dbReference>
<dbReference type="InterPro" id="IPR002104">
    <property type="entry name" value="Integrase_catalytic"/>
</dbReference>
<sequence>MAHEAIKNLSAYVKYEDFLDLEQLAKDLEEDCALKKAREGDYSLLVRLLFFTGARISEIVGVPRRVYTQCLFPGNRKRKGNCPKWSVAKDDRICIDEECRFFSTYIQKYHHGIRVKDIAFKDRLIAIYGKSVKTEELKPRTVVVDQKTLDIIQEHINRYSLKPDDKIINLNENGAKVFINKLKKESKIPWLSAHKFRHGHAIYCIQNGMDIRTLQLQLGHTDLATTAIYLQFAIDDRTKVYDKVFSAKPDYIKLQCPSCGFQYKIKKDGQINLEDKLKTIFD</sequence>
<dbReference type="Proteomes" id="UP000000391">
    <property type="component" value="Chromosome"/>
</dbReference>
<dbReference type="InterPro" id="IPR011010">
    <property type="entry name" value="DNA_brk_join_enz"/>
</dbReference>
<dbReference type="GO" id="GO:0015074">
    <property type="term" value="P:DNA integration"/>
    <property type="evidence" value="ECO:0007669"/>
    <property type="project" value="InterPro"/>
</dbReference>
<organism evidence="3 4">
    <name type="scientific">Methanohalobium evestigatum (strain ATCC BAA-1072 / DSM 3721 / NBRC 107634 / OCM 161 / Z-7303)</name>
    <dbReference type="NCBI Taxonomy" id="644295"/>
    <lineage>
        <taxon>Archaea</taxon>
        <taxon>Methanobacteriati</taxon>
        <taxon>Methanobacteriota</taxon>
        <taxon>Stenosarchaea group</taxon>
        <taxon>Methanomicrobia</taxon>
        <taxon>Methanosarcinales</taxon>
        <taxon>Methanosarcinaceae</taxon>
        <taxon>Methanohalobium</taxon>
    </lineage>
</organism>
<proteinExistence type="predicted"/>
<evidence type="ECO:0000259" key="2">
    <source>
        <dbReference type="PROSITE" id="PS51898"/>
    </source>
</evidence>
<dbReference type="GO" id="GO:0006310">
    <property type="term" value="P:DNA recombination"/>
    <property type="evidence" value="ECO:0007669"/>
    <property type="project" value="UniProtKB-KW"/>
</dbReference>
<reference evidence="3 4" key="1">
    <citation type="submission" date="2010-06" db="EMBL/GenBank/DDBJ databases">
        <title>Complete sequence chromosome of Methanohalobium evestigatum Z-7303.</title>
        <authorList>
            <consortium name="US DOE Joint Genome Institute"/>
            <person name="Lucas S."/>
            <person name="Copeland A."/>
            <person name="Lapidus A."/>
            <person name="Cheng J.-F."/>
            <person name="Bruce D."/>
            <person name="Goodwin L."/>
            <person name="Pitluck S."/>
            <person name="Saunders E."/>
            <person name="Detter J.C."/>
            <person name="Han C."/>
            <person name="Tapia R."/>
            <person name="Land M."/>
            <person name="Hauser L."/>
            <person name="Kyrpides N."/>
            <person name="Mikhailova N."/>
            <person name="Sieprawska-Lupa M."/>
            <person name="Whitman W.B."/>
            <person name="Anderson I."/>
            <person name="Woyke T."/>
        </authorList>
    </citation>
    <scope>NUCLEOTIDE SEQUENCE [LARGE SCALE GENOMIC DNA]</scope>
    <source>
        <strain evidence="4">ATCC BAA-1072 / DSM 3721 / NBRC 107634 / OCM 161 / Z-7303</strain>
    </source>
</reference>
<protein>
    <submittedName>
        <fullName evidence="3">Integrase family protein</fullName>
    </submittedName>
</protein>
<evidence type="ECO:0000313" key="4">
    <source>
        <dbReference type="Proteomes" id="UP000000391"/>
    </source>
</evidence>
<dbReference type="GeneID" id="9346092"/>
<keyword evidence="4" id="KW-1185">Reference proteome</keyword>
<dbReference type="EMBL" id="CP002069">
    <property type="protein sequence ID" value="ADI73387.1"/>
    <property type="molecule type" value="Genomic_DNA"/>
</dbReference>
<dbReference type="GO" id="GO:0003677">
    <property type="term" value="F:DNA binding"/>
    <property type="evidence" value="ECO:0007669"/>
    <property type="project" value="InterPro"/>
</dbReference>
<dbReference type="STRING" id="644295.Metev_0473"/>
<dbReference type="InterPro" id="IPR013762">
    <property type="entry name" value="Integrase-like_cat_sf"/>
</dbReference>
<dbReference type="RefSeq" id="WP_013193955.1">
    <property type="nucleotide sequence ID" value="NC_014253.1"/>
</dbReference>
<evidence type="ECO:0000313" key="3">
    <source>
        <dbReference type="EMBL" id="ADI73387.1"/>
    </source>
</evidence>